<dbReference type="PANTHER" id="PTHR39201:SF1">
    <property type="entry name" value="FLAVODOXIN-LIKE DOMAIN-CONTAINING PROTEIN"/>
    <property type="match status" value="1"/>
</dbReference>
<feature type="compositionally biased region" description="Acidic residues" evidence="1">
    <location>
        <begin position="38"/>
        <end position="68"/>
    </location>
</feature>
<dbReference type="GO" id="GO:0010181">
    <property type="term" value="F:FMN binding"/>
    <property type="evidence" value="ECO:0007669"/>
    <property type="project" value="InterPro"/>
</dbReference>
<keyword evidence="2" id="KW-0732">Signal</keyword>
<dbReference type="PROSITE" id="PS51257">
    <property type="entry name" value="PROKAR_LIPOPROTEIN"/>
    <property type="match status" value="1"/>
</dbReference>
<dbReference type="InterPro" id="IPR029039">
    <property type="entry name" value="Flavoprotein-like_sf"/>
</dbReference>
<reference evidence="4" key="2">
    <citation type="submission" date="2021-04" db="EMBL/GenBank/DDBJ databases">
        <authorList>
            <person name="Gilroy R."/>
        </authorList>
    </citation>
    <scope>NUCLEOTIDE SEQUENCE</scope>
    <source>
        <strain evidence="4">ChiSjej1B19-8411</strain>
    </source>
</reference>
<feature type="chain" id="PRO_5039087468" description="Flavodoxin-like domain-containing protein" evidence="2">
    <location>
        <begin position="22"/>
        <end position="211"/>
    </location>
</feature>
<dbReference type="InterPro" id="IPR008254">
    <property type="entry name" value="Flavodoxin/NO_synth"/>
</dbReference>
<reference evidence="4" key="1">
    <citation type="journal article" date="2021" name="PeerJ">
        <title>Extensive microbial diversity within the chicken gut microbiome revealed by metagenomics and culture.</title>
        <authorList>
            <person name="Gilroy R."/>
            <person name="Ravi A."/>
            <person name="Getino M."/>
            <person name="Pursley I."/>
            <person name="Horton D.L."/>
            <person name="Alikhan N.F."/>
            <person name="Baker D."/>
            <person name="Gharbi K."/>
            <person name="Hall N."/>
            <person name="Watson M."/>
            <person name="Adriaenssens E.M."/>
            <person name="Foster-Nyarko E."/>
            <person name="Jarju S."/>
            <person name="Secka A."/>
            <person name="Antonio M."/>
            <person name="Oren A."/>
            <person name="Chaudhuri R.R."/>
            <person name="La Ragione R."/>
            <person name="Hildebrand F."/>
            <person name="Pallen M.J."/>
        </authorList>
    </citation>
    <scope>NUCLEOTIDE SEQUENCE</scope>
    <source>
        <strain evidence="4">ChiSjej1B19-8411</strain>
    </source>
</reference>
<evidence type="ECO:0000259" key="3">
    <source>
        <dbReference type="Pfam" id="PF12682"/>
    </source>
</evidence>
<dbReference type="SUPFAM" id="SSF52218">
    <property type="entry name" value="Flavoproteins"/>
    <property type="match status" value="1"/>
</dbReference>
<accession>A0A9D2B1Q4</accession>
<dbReference type="Gene3D" id="3.40.50.360">
    <property type="match status" value="1"/>
</dbReference>
<name>A0A9D2B1Q4_9FIRM</name>
<dbReference type="Pfam" id="PF12682">
    <property type="entry name" value="Flavodoxin_4"/>
    <property type="match status" value="1"/>
</dbReference>
<sequence length="211" mass="22738">MKKILALLLAASMAFSCVACGSTEESAEPAGNITQAAEPEEAESAEPEQTQDAEPEEAESAEPADSEQAETAAAEETGTSEEGTDPADEENGTQSQDSRVLVAYFSWADNAVPDENVDAVSSPSVIAPGNVQQLAGWVQEETGGDLFSIRVTDPYPSGWDECLERANEERAEDARPELVENVENMDQYDTVFLGYPNWLAYHKLIQCTQIA</sequence>
<dbReference type="GO" id="GO:0016651">
    <property type="term" value="F:oxidoreductase activity, acting on NAD(P)H"/>
    <property type="evidence" value="ECO:0007669"/>
    <property type="project" value="UniProtKB-ARBA"/>
</dbReference>
<dbReference type="PANTHER" id="PTHR39201">
    <property type="entry name" value="EXPORTED PROTEIN-RELATED"/>
    <property type="match status" value="1"/>
</dbReference>
<dbReference type="Proteomes" id="UP000886817">
    <property type="component" value="Unassembled WGS sequence"/>
</dbReference>
<evidence type="ECO:0000256" key="2">
    <source>
        <dbReference type="SAM" id="SignalP"/>
    </source>
</evidence>
<feature type="signal peptide" evidence="2">
    <location>
        <begin position="1"/>
        <end position="21"/>
    </location>
</feature>
<evidence type="ECO:0000313" key="5">
    <source>
        <dbReference type="Proteomes" id="UP000886817"/>
    </source>
</evidence>
<comment type="caution">
    <text evidence="4">The sequence shown here is derived from an EMBL/GenBank/DDBJ whole genome shotgun (WGS) entry which is preliminary data.</text>
</comment>
<evidence type="ECO:0000313" key="4">
    <source>
        <dbReference type="EMBL" id="HIX58312.1"/>
    </source>
</evidence>
<proteinExistence type="predicted"/>
<dbReference type="EMBL" id="DXEX01000031">
    <property type="protein sequence ID" value="HIX58312.1"/>
    <property type="molecule type" value="Genomic_DNA"/>
</dbReference>
<dbReference type="AlphaFoldDB" id="A0A9D2B1Q4"/>
<evidence type="ECO:0000256" key="1">
    <source>
        <dbReference type="SAM" id="MobiDB-lite"/>
    </source>
</evidence>
<feature type="region of interest" description="Disordered" evidence="1">
    <location>
        <begin position="21"/>
        <end position="97"/>
    </location>
</feature>
<protein>
    <recommendedName>
        <fullName evidence="3">Flavodoxin-like domain-containing protein</fullName>
    </recommendedName>
</protein>
<organism evidence="4 5">
    <name type="scientific">Candidatus Blautia gallistercoris</name>
    <dbReference type="NCBI Taxonomy" id="2838490"/>
    <lineage>
        <taxon>Bacteria</taxon>
        <taxon>Bacillati</taxon>
        <taxon>Bacillota</taxon>
        <taxon>Clostridia</taxon>
        <taxon>Lachnospirales</taxon>
        <taxon>Lachnospiraceae</taxon>
        <taxon>Blautia</taxon>
    </lineage>
</organism>
<feature type="domain" description="Flavodoxin-like" evidence="3">
    <location>
        <begin position="128"/>
        <end position="199"/>
    </location>
</feature>
<feature type="compositionally biased region" description="Acidic residues" evidence="1">
    <location>
        <begin position="78"/>
        <end position="91"/>
    </location>
</feature>
<gene>
    <name evidence="4" type="ORF">IAA45_01140</name>
</gene>